<evidence type="ECO:0000313" key="3">
    <source>
        <dbReference type="Proteomes" id="UP000002837"/>
    </source>
</evidence>
<accession>A0ABN0HUF9</accession>
<evidence type="ECO:0000256" key="1">
    <source>
        <dbReference type="SAM" id="Phobius"/>
    </source>
</evidence>
<keyword evidence="3" id="KW-1185">Reference proteome</keyword>
<feature type="transmembrane region" description="Helical" evidence="1">
    <location>
        <begin position="6"/>
        <end position="22"/>
    </location>
</feature>
<keyword evidence="1" id="KW-0812">Transmembrane</keyword>
<evidence type="ECO:0000313" key="2">
    <source>
        <dbReference type="EMBL" id="EKP11730.1"/>
    </source>
</evidence>
<protein>
    <submittedName>
        <fullName evidence="2">Uncharacterized protein</fullName>
    </submittedName>
</protein>
<dbReference type="RefSeq" id="WP_002760174.1">
    <property type="nucleotide sequence ID" value="NZ_AKWJ02000038.1"/>
</dbReference>
<name>A0ABN0HUF9_LEPBO</name>
<reference evidence="2" key="1">
    <citation type="submission" date="2012-09" db="EMBL/GenBank/DDBJ databases">
        <authorList>
            <person name="Harkins D.M."/>
            <person name="Durkin A.S."/>
            <person name="Brinkac L.M."/>
            <person name="Selengut J.D."/>
            <person name="Sanka R."/>
            <person name="DePew J."/>
            <person name="Purushe J."/>
            <person name="Picardeau M."/>
            <person name="Werts C."/>
            <person name="Goarant C."/>
            <person name="Vinetz J.M."/>
            <person name="Sutton G.G."/>
            <person name="Nelson W.C."/>
            <person name="Fouts D.E."/>
        </authorList>
    </citation>
    <scope>NUCLEOTIDE SEQUENCE [LARGE SCALE GENOMIC DNA]</scope>
    <source>
        <strain evidence="2">200801926</strain>
    </source>
</reference>
<proteinExistence type="predicted"/>
<organism evidence="2 3">
    <name type="scientific">Leptospira borgpetersenii str. 200801926</name>
    <dbReference type="NCBI Taxonomy" id="1193009"/>
    <lineage>
        <taxon>Bacteria</taxon>
        <taxon>Pseudomonadati</taxon>
        <taxon>Spirochaetota</taxon>
        <taxon>Spirochaetia</taxon>
        <taxon>Leptospirales</taxon>
        <taxon>Leptospiraceae</taxon>
        <taxon>Leptospira</taxon>
    </lineage>
</organism>
<sequence>MLTTVLISIAFGALVALFVVFIREDYKNYQMKEFFKSFSVRLRPLNEEELKRIQQETIEMVANPHRSVAFKLESFLESLKFQDQILNAIFQSTDNDNHVAITVALKNVMETVQQKIESLRSND</sequence>
<dbReference type="Proteomes" id="UP000002837">
    <property type="component" value="Unassembled WGS sequence"/>
</dbReference>
<gene>
    <name evidence="2" type="ORF">LEP1GSC128_0990</name>
</gene>
<keyword evidence="1" id="KW-0472">Membrane</keyword>
<keyword evidence="1" id="KW-1133">Transmembrane helix</keyword>
<dbReference type="EMBL" id="AKWJ02000038">
    <property type="protein sequence ID" value="EKP11730.1"/>
    <property type="molecule type" value="Genomic_DNA"/>
</dbReference>
<comment type="caution">
    <text evidence="2">The sequence shown here is derived from an EMBL/GenBank/DDBJ whole genome shotgun (WGS) entry which is preliminary data.</text>
</comment>